<accession>A0A1Y6FWP7</accession>
<name>A0A1Y6FWP7_9GAMM</name>
<dbReference type="EMBL" id="FXWH01000002">
    <property type="protein sequence ID" value="SMQ80007.1"/>
    <property type="molecule type" value="Genomic_DNA"/>
</dbReference>
<keyword evidence="3" id="KW-1185">Reference proteome</keyword>
<evidence type="ECO:0000313" key="3">
    <source>
        <dbReference type="Proteomes" id="UP000194450"/>
    </source>
</evidence>
<evidence type="ECO:0000256" key="1">
    <source>
        <dbReference type="SAM" id="Phobius"/>
    </source>
</evidence>
<dbReference type="RefSeq" id="WP_157984163.1">
    <property type="nucleotide sequence ID" value="NZ_FXWH01000002.1"/>
</dbReference>
<evidence type="ECO:0008006" key="4">
    <source>
        <dbReference type="Google" id="ProtNLM"/>
    </source>
</evidence>
<feature type="transmembrane region" description="Helical" evidence="1">
    <location>
        <begin position="94"/>
        <end position="111"/>
    </location>
</feature>
<keyword evidence="1" id="KW-1133">Transmembrane helix</keyword>
<keyword evidence="1" id="KW-0472">Membrane</keyword>
<proteinExistence type="predicted"/>
<dbReference type="OrthoDB" id="8591832at2"/>
<dbReference type="InterPro" id="IPR021836">
    <property type="entry name" value="DUF3429"/>
</dbReference>
<dbReference type="Pfam" id="PF11911">
    <property type="entry name" value="DUF3429"/>
    <property type="match status" value="1"/>
</dbReference>
<sequence>MDEKKNKVTNLLGYLGLLPFAAATVLEVINADFMGKSGLTYFVTYSAVILSFMAGTLWGKVLSANDEGGTAVAFIMSNIFALAAWVSLLMEMSLVTLVILAAGFMLLWFTEKNPAVGQSTYCPITYGRLRRRLTFTVVILHLIMLLQNTVMNGGA</sequence>
<feature type="transmembrane region" description="Helical" evidence="1">
    <location>
        <begin position="132"/>
        <end position="150"/>
    </location>
</feature>
<feature type="transmembrane region" description="Helical" evidence="1">
    <location>
        <begin position="70"/>
        <end position="88"/>
    </location>
</feature>
<dbReference type="Proteomes" id="UP000194450">
    <property type="component" value="Unassembled WGS sequence"/>
</dbReference>
<reference evidence="3" key="1">
    <citation type="submission" date="2017-04" db="EMBL/GenBank/DDBJ databases">
        <authorList>
            <person name="Varghese N."/>
            <person name="Submissions S."/>
        </authorList>
    </citation>
    <scope>NUCLEOTIDE SEQUENCE [LARGE SCALE GENOMIC DNA]</scope>
</reference>
<dbReference type="AlphaFoldDB" id="A0A1Y6FWP7"/>
<evidence type="ECO:0000313" key="2">
    <source>
        <dbReference type="EMBL" id="SMQ80007.1"/>
    </source>
</evidence>
<organism evidence="2 3">
    <name type="scientific">Pseudidiomarina planktonica</name>
    <dbReference type="NCBI Taxonomy" id="1323738"/>
    <lineage>
        <taxon>Bacteria</taxon>
        <taxon>Pseudomonadati</taxon>
        <taxon>Pseudomonadota</taxon>
        <taxon>Gammaproteobacteria</taxon>
        <taxon>Alteromonadales</taxon>
        <taxon>Idiomarinaceae</taxon>
        <taxon>Pseudidiomarina</taxon>
    </lineage>
</organism>
<gene>
    <name evidence="2" type="ORF">SAMN06297229_1923</name>
</gene>
<feature type="transmembrane region" description="Helical" evidence="1">
    <location>
        <begin position="12"/>
        <end position="33"/>
    </location>
</feature>
<protein>
    <recommendedName>
        <fullName evidence="4">DUF3429 domain-containing protein</fullName>
    </recommendedName>
</protein>
<keyword evidence="1" id="KW-0812">Transmembrane</keyword>
<feature type="transmembrane region" description="Helical" evidence="1">
    <location>
        <begin position="39"/>
        <end position="58"/>
    </location>
</feature>